<sequence>MTGRVRVTGVEVCMVWVTKYTERSNSNFVDQSPPPPAPRTPHPHPRGTLANGTLWLGAFSPAQYRADVHAAAYRCRAASSVGTLLSRDMRVDAAHTTNIEWFAAKTSEAHRGICIRNCSLVKSCTIYRVRDGERRFAVNDMTRGEIVPATRHACGLAPDRYR</sequence>
<comment type="caution">
    <text evidence="2">The sequence shown here is derived from an EMBL/GenBank/DDBJ whole genome shotgun (WGS) entry which is preliminary data.</text>
</comment>
<protein>
    <submittedName>
        <fullName evidence="2">(diamondback moth) hypothetical protein</fullName>
    </submittedName>
</protein>
<reference evidence="2" key="1">
    <citation type="submission" date="2020-11" db="EMBL/GenBank/DDBJ databases">
        <authorList>
            <person name="Whiteford S."/>
        </authorList>
    </citation>
    <scope>NUCLEOTIDE SEQUENCE</scope>
</reference>
<evidence type="ECO:0000256" key="1">
    <source>
        <dbReference type="SAM" id="MobiDB-lite"/>
    </source>
</evidence>
<evidence type="ECO:0000313" key="2">
    <source>
        <dbReference type="EMBL" id="CAG9136229.1"/>
    </source>
</evidence>
<name>A0A8S4G7W4_PLUXY</name>
<organism evidence="2 3">
    <name type="scientific">Plutella xylostella</name>
    <name type="common">Diamondback moth</name>
    <name type="synonym">Plutella maculipennis</name>
    <dbReference type="NCBI Taxonomy" id="51655"/>
    <lineage>
        <taxon>Eukaryota</taxon>
        <taxon>Metazoa</taxon>
        <taxon>Ecdysozoa</taxon>
        <taxon>Arthropoda</taxon>
        <taxon>Hexapoda</taxon>
        <taxon>Insecta</taxon>
        <taxon>Pterygota</taxon>
        <taxon>Neoptera</taxon>
        <taxon>Endopterygota</taxon>
        <taxon>Lepidoptera</taxon>
        <taxon>Glossata</taxon>
        <taxon>Ditrysia</taxon>
        <taxon>Yponomeutoidea</taxon>
        <taxon>Plutellidae</taxon>
        <taxon>Plutella</taxon>
    </lineage>
</organism>
<proteinExistence type="predicted"/>
<dbReference type="AlphaFoldDB" id="A0A8S4G7W4"/>
<accession>A0A8S4G7W4</accession>
<evidence type="ECO:0000313" key="3">
    <source>
        <dbReference type="Proteomes" id="UP000653454"/>
    </source>
</evidence>
<keyword evidence="3" id="KW-1185">Reference proteome</keyword>
<feature type="region of interest" description="Disordered" evidence="1">
    <location>
        <begin position="25"/>
        <end position="47"/>
    </location>
</feature>
<dbReference type="Proteomes" id="UP000653454">
    <property type="component" value="Unassembled WGS sequence"/>
</dbReference>
<dbReference type="EMBL" id="CAJHNJ030000130">
    <property type="protein sequence ID" value="CAG9136229.1"/>
    <property type="molecule type" value="Genomic_DNA"/>
</dbReference>
<gene>
    <name evidence="2" type="ORF">PLXY2_LOCUS14486</name>
</gene>